<keyword evidence="1" id="KW-0175">Coiled coil</keyword>
<proteinExistence type="predicted"/>
<dbReference type="Proteomes" id="UP000650485">
    <property type="component" value="Unassembled WGS sequence"/>
</dbReference>
<reference evidence="2" key="1">
    <citation type="submission" date="2020-08" db="EMBL/GenBank/DDBJ databases">
        <title>Complete genome sequence of Weissella confusa strain FS54 provides insights into metabolic potential.</title>
        <authorList>
            <person name="Fhoula I."/>
            <person name="Najjari A."/>
            <person name="Lekired A."/>
            <person name="Bessrour-Aouam N."/>
            <person name="Jaballah S."/>
            <person name="Klibi N."/>
            <person name="Ouzari H.-I."/>
        </authorList>
    </citation>
    <scope>NUCLEOTIDE SEQUENCE</scope>
    <source>
        <strain evidence="2">FS54</strain>
    </source>
</reference>
<gene>
    <name evidence="2" type="ORF">H7R52_05795</name>
</gene>
<evidence type="ECO:0000313" key="3">
    <source>
        <dbReference type="Proteomes" id="UP000650485"/>
    </source>
</evidence>
<dbReference type="EMBL" id="JACSZT010000004">
    <property type="protein sequence ID" value="MBC6498441.1"/>
    <property type="molecule type" value="Genomic_DNA"/>
</dbReference>
<feature type="coiled-coil region" evidence="1">
    <location>
        <begin position="14"/>
        <end position="41"/>
    </location>
</feature>
<sequence>MAPPIGVVAVGLRLNELSRLNEELETFRSKTERRIDRYARQPVRDDGRYLVLYTDLAKSRAGHREPNTMQVQMPFVLQKLGNAKNLAGIILNPGTDDVVLPKALLAELNRKIKQYLKQQTVRGQVRDLRVFARALTDVTLLVPVAVSDSDRRTSSSGYTYVIGTPDVQRQQGYRDPMGALA</sequence>
<evidence type="ECO:0000313" key="2">
    <source>
        <dbReference type="EMBL" id="MBC6498441.1"/>
    </source>
</evidence>
<accession>A0A923SMU2</accession>
<protein>
    <submittedName>
        <fullName evidence="2">SseB family protein</fullName>
    </submittedName>
</protein>
<comment type="caution">
    <text evidence="2">The sequence shown here is derived from an EMBL/GenBank/DDBJ whole genome shotgun (WGS) entry which is preliminary data.</text>
</comment>
<dbReference type="AlphaFoldDB" id="A0A923SMU2"/>
<evidence type="ECO:0000256" key="1">
    <source>
        <dbReference type="SAM" id="Coils"/>
    </source>
</evidence>
<organism evidence="2 3">
    <name type="scientific">Weissella confusa</name>
    <name type="common">Lactobacillus confusus</name>
    <dbReference type="NCBI Taxonomy" id="1583"/>
    <lineage>
        <taxon>Bacteria</taxon>
        <taxon>Bacillati</taxon>
        <taxon>Bacillota</taxon>
        <taxon>Bacilli</taxon>
        <taxon>Lactobacillales</taxon>
        <taxon>Lactobacillaceae</taxon>
        <taxon>Weissella</taxon>
    </lineage>
</organism>
<name>A0A923SMU2_WEICO</name>